<dbReference type="AlphaFoldDB" id="A0AAV5V1U5"/>
<organism evidence="1 2">
    <name type="scientific">Pristionchus fissidentatus</name>
    <dbReference type="NCBI Taxonomy" id="1538716"/>
    <lineage>
        <taxon>Eukaryota</taxon>
        <taxon>Metazoa</taxon>
        <taxon>Ecdysozoa</taxon>
        <taxon>Nematoda</taxon>
        <taxon>Chromadorea</taxon>
        <taxon>Rhabditida</taxon>
        <taxon>Rhabditina</taxon>
        <taxon>Diplogasteromorpha</taxon>
        <taxon>Diplogasteroidea</taxon>
        <taxon>Neodiplogasteridae</taxon>
        <taxon>Pristionchus</taxon>
    </lineage>
</organism>
<gene>
    <name evidence="1" type="ORF">PFISCL1PPCAC_4832</name>
</gene>
<dbReference type="EMBL" id="BTSY01000002">
    <property type="protein sequence ID" value="GMT13535.1"/>
    <property type="molecule type" value="Genomic_DNA"/>
</dbReference>
<feature type="non-terminal residue" evidence="1">
    <location>
        <position position="1"/>
    </location>
</feature>
<keyword evidence="2" id="KW-1185">Reference proteome</keyword>
<evidence type="ECO:0000313" key="2">
    <source>
        <dbReference type="Proteomes" id="UP001432322"/>
    </source>
</evidence>
<name>A0AAV5V1U5_9BILA</name>
<proteinExistence type="predicted"/>
<evidence type="ECO:0000313" key="1">
    <source>
        <dbReference type="EMBL" id="GMT13535.1"/>
    </source>
</evidence>
<comment type="caution">
    <text evidence="1">The sequence shown here is derived from an EMBL/GenBank/DDBJ whole genome shotgun (WGS) entry which is preliminary data.</text>
</comment>
<accession>A0AAV5V1U5</accession>
<dbReference type="Proteomes" id="UP001432322">
    <property type="component" value="Unassembled WGS sequence"/>
</dbReference>
<sequence>LLQEDQLLSRLHLLIPRSIGSRASSETEMGREESAQCEDENPWRMYLEDVFGLLIEHNACDAY</sequence>
<feature type="non-terminal residue" evidence="1">
    <location>
        <position position="63"/>
    </location>
</feature>
<reference evidence="1" key="1">
    <citation type="submission" date="2023-10" db="EMBL/GenBank/DDBJ databases">
        <title>Genome assembly of Pristionchus species.</title>
        <authorList>
            <person name="Yoshida K."/>
            <person name="Sommer R.J."/>
        </authorList>
    </citation>
    <scope>NUCLEOTIDE SEQUENCE</scope>
    <source>
        <strain evidence="1">RS5133</strain>
    </source>
</reference>
<protein>
    <submittedName>
        <fullName evidence="1">Uncharacterized protein</fullName>
    </submittedName>
</protein>